<dbReference type="AlphaFoldDB" id="A0AAJ0MA67"/>
<proteinExistence type="predicted"/>
<evidence type="ECO:0000256" key="2">
    <source>
        <dbReference type="SAM" id="Phobius"/>
    </source>
</evidence>
<keyword evidence="4" id="KW-1185">Reference proteome</keyword>
<keyword evidence="2" id="KW-1133">Transmembrane helix</keyword>
<reference evidence="3" key="1">
    <citation type="journal article" date="2023" name="Mol. Phylogenet. Evol.">
        <title>Genome-scale phylogeny and comparative genomics of the fungal order Sordariales.</title>
        <authorList>
            <person name="Hensen N."/>
            <person name="Bonometti L."/>
            <person name="Westerberg I."/>
            <person name="Brannstrom I.O."/>
            <person name="Guillou S."/>
            <person name="Cros-Aarteil S."/>
            <person name="Calhoun S."/>
            <person name="Haridas S."/>
            <person name="Kuo A."/>
            <person name="Mondo S."/>
            <person name="Pangilinan J."/>
            <person name="Riley R."/>
            <person name="LaButti K."/>
            <person name="Andreopoulos B."/>
            <person name="Lipzen A."/>
            <person name="Chen C."/>
            <person name="Yan M."/>
            <person name="Daum C."/>
            <person name="Ng V."/>
            <person name="Clum A."/>
            <person name="Steindorff A."/>
            <person name="Ohm R.A."/>
            <person name="Martin F."/>
            <person name="Silar P."/>
            <person name="Natvig D.O."/>
            <person name="Lalanne C."/>
            <person name="Gautier V."/>
            <person name="Ament-Velasquez S.L."/>
            <person name="Kruys A."/>
            <person name="Hutchinson M.I."/>
            <person name="Powell A.J."/>
            <person name="Barry K."/>
            <person name="Miller A.N."/>
            <person name="Grigoriev I.V."/>
            <person name="Debuchy R."/>
            <person name="Gladieux P."/>
            <person name="Hiltunen Thoren M."/>
            <person name="Johannesson H."/>
        </authorList>
    </citation>
    <scope>NUCLEOTIDE SEQUENCE</scope>
    <source>
        <strain evidence="3">CBS 955.72</strain>
    </source>
</reference>
<evidence type="ECO:0000313" key="3">
    <source>
        <dbReference type="EMBL" id="KAK3345812.1"/>
    </source>
</evidence>
<organism evidence="3 4">
    <name type="scientific">Lasiosphaeria hispida</name>
    <dbReference type="NCBI Taxonomy" id="260671"/>
    <lineage>
        <taxon>Eukaryota</taxon>
        <taxon>Fungi</taxon>
        <taxon>Dikarya</taxon>
        <taxon>Ascomycota</taxon>
        <taxon>Pezizomycotina</taxon>
        <taxon>Sordariomycetes</taxon>
        <taxon>Sordariomycetidae</taxon>
        <taxon>Sordariales</taxon>
        <taxon>Lasiosphaeriaceae</taxon>
        <taxon>Lasiosphaeria</taxon>
    </lineage>
</organism>
<feature type="transmembrane region" description="Helical" evidence="2">
    <location>
        <begin position="458"/>
        <end position="481"/>
    </location>
</feature>
<accession>A0AAJ0MA67</accession>
<keyword evidence="2" id="KW-0812">Transmembrane</keyword>
<comment type="caution">
    <text evidence="3">The sequence shown here is derived from an EMBL/GenBank/DDBJ whole genome shotgun (WGS) entry which is preliminary data.</text>
</comment>
<name>A0AAJ0MA67_9PEZI</name>
<reference evidence="3" key="2">
    <citation type="submission" date="2023-06" db="EMBL/GenBank/DDBJ databases">
        <authorList>
            <consortium name="Lawrence Berkeley National Laboratory"/>
            <person name="Haridas S."/>
            <person name="Hensen N."/>
            <person name="Bonometti L."/>
            <person name="Westerberg I."/>
            <person name="Brannstrom I.O."/>
            <person name="Guillou S."/>
            <person name="Cros-Aarteil S."/>
            <person name="Calhoun S."/>
            <person name="Kuo A."/>
            <person name="Mondo S."/>
            <person name="Pangilinan J."/>
            <person name="Riley R."/>
            <person name="Labutti K."/>
            <person name="Andreopoulos B."/>
            <person name="Lipzen A."/>
            <person name="Chen C."/>
            <person name="Yanf M."/>
            <person name="Daum C."/>
            <person name="Ng V."/>
            <person name="Clum A."/>
            <person name="Steindorff A."/>
            <person name="Ohm R."/>
            <person name="Martin F."/>
            <person name="Silar P."/>
            <person name="Natvig D."/>
            <person name="Lalanne C."/>
            <person name="Gautier V."/>
            <person name="Ament-Velasquez S.L."/>
            <person name="Kruys A."/>
            <person name="Hutchinson M.I."/>
            <person name="Powell A.J."/>
            <person name="Barry K."/>
            <person name="Miller A.N."/>
            <person name="Grigoriev I.V."/>
            <person name="Debuchy R."/>
            <person name="Gladieux P."/>
            <person name="Thoren M.H."/>
            <person name="Johannesson H."/>
        </authorList>
    </citation>
    <scope>NUCLEOTIDE SEQUENCE</scope>
    <source>
        <strain evidence="3">CBS 955.72</strain>
    </source>
</reference>
<sequence>MKRVWKLWSRQKVDTLDEESSIPLVSEGGSIHGELIRAMACVAPGTPIARIRQPSQIYFQVLNSVLDELPERLLDVVRTPSLTDVSPSGTRQRLYTILTAITDILAAESSHVFMKQLCTLLGDRNLIRRQEDNQASFESSSGTVPTSNSWDVETAQLLFILVGALTLLYIPVPNPEPGRAQMRTNSSTFNSRRRHVATWQSGSQDVSSFGDDIALEDLLCRYAHALKGPIPMPRTQQQSTQQQQQQQRSSPESNTLRSENVSFYTLANLLNVQILWTTSVCEHLEFNHRTKQLKMFRLPSYCVMLCLLEPEKTYLDSLFGRLLEEEDTPRVSSLDFFREVLSTYRLIFGQHADARKLITKICARGRFLGFKSPFYSPHPSALVKKNPDPLLEELCFTDSRNVALFSDLDMLDLKNIYTLDADFPYFAERLSILNTFVHNQLPNGWKVLWRDRRDVAKFWTIWAVLLFGAPSLILAMIQAFLAGWALRPSEEASTPATPTEV</sequence>
<protein>
    <submittedName>
        <fullName evidence="3">Uncharacterized protein</fullName>
    </submittedName>
</protein>
<evidence type="ECO:0000313" key="4">
    <source>
        <dbReference type="Proteomes" id="UP001275084"/>
    </source>
</evidence>
<feature type="compositionally biased region" description="Low complexity" evidence="1">
    <location>
        <begin position="234"/>
        <end position="250"/>
    </location>
</feature>
<gene>
    <name evidence="3" type="ORF">B0T25DRAFT_550422</name>
</gene>
<keyword evidence="2" id="KW-0472">Membrane</keyword>
<feature type="region of interest" description="Disordered" evidence="1">
    <location>
        <begin position="230"/>
        <end position="255"/>
    </location>
</feature>
<evidence type="ECO:0000256" key="1">
    <source>
        <dbReference type="SAM" id="MobiDB-lite"/>
    </source>
</evidence>
<dbReference type="Proteomes" id="UP001275084">
    <property type="component" value="Unassembled WGS sequence"/>
</dbReference>
<dbReference type="EMBL" id="JAUIQD010000006">
    <property type="protein sequence ID" value="KAK3345812.1"/>
    <property type="molecule type" value="Genomic_DNA"/>
</dbReference>